<feature type="compositionally biased region" description="Basic and acidic residues" evidence="1">
    <location>
        <begin position="270"/>
        <end position="286"/>
    </location>
</feature>
<accession>A0A4Q4TIK1</accession>
<evidence type="ECO:0000313" key="2">
    <source>
        <dbReference type="EMBL" id="RYP05784.1"/>
    </source>
</evidence>
<dbReference type="AlphaFoldDB" id="A0A4Q4TIK1"/>
<comment type="caution">
    <text evidence="2">The sequence shown here is derived from an EMBL/GenBank/DDBJ whole genome shotgun (WGS) entry which is preliminary data.</text>
</comment>
<dbReference type="PANTHER" id="PTHR38703:SF1">
    <property type="entry name" value="ALLERGEN"/>
    <property type="match status" value="1"/>
</dbReference>
<dbReference type="PANTHER" id="PTHR38703">
    <property type="entry name" value="CHROMOSOME 8, WHOLE GENOME SHOTGUN SEQUENCE"/>
    <property type="match status" value="1"/>
</dbReference>
<evidence type="ECO:0000313" key="3">
    <source>
        <dbReference type="Proteomes" id="UP000293360"/>
    </source>
</evidence>
<sequence>MDKTKSVVKDFMGKAGHKDTTVHETINPAVQHEVVKPTRHEDVTTAVEKEVHQDHYHHAVQPVKDKEVLPEQHTSKVNPVQHREYDNRNPDEIKKALAAENQKFKNEREVQETAQTQSHAPTAVGEDVHHHVHETIQPVVEKETVQPTVVHTTVPIHETHHTTEKRHPTSVLPTVSMDEFKKKGGSPGGREERFDAFEGEPKDIGSGHTLDLKKDTSYDKRNPPKGVFHGDVDPLDGKTGRREQGNERSARHNSDSDNKSKQHPGLLDKLNPKKDADHDGKAGIMS</sequence>
<dbReference type="Proteomes" id="UP000293360">
    <property type="component" value="Unassembled WGS sequence"/>
</dbReference>
<gene>
    <name evidence="2" type="ORF">DL764_003553</name>
</gene>
<evidence type="ECO:0008006" key="4">
    <source>
        <dbReference type="Google" id="ProtNLM"/>
    </source>
</evidence>
<feature type="compositionally biased region" description="Basic and acidic residues" evidence="1">
    <location>
        <begin position="157"/>
        <end position="167"/>
    </location>
</feature>
<feature type="compositionally biased region" description="Basic and acidic residues" evidence="1">
    <location>
        <begin position="189"/>
        <end position="260"/>
    </location>
</feature>
<evidence type="ECO:0000256" key="1">
    <source>
        <dbReference type="SAM" id="MobiDB-lite"/>
    </source>
</evidence>
<feature type="region of interest" description="Disordered" evidence="1">
    <location>
        <begin position="154"/>
        <end position="286"/>
    </location>
</feature>
<organism evidence="2 3">
    <name type="scientific">Monosporascus ibericus</name>
    <dbReference type="NCBI Taxonomy" id="155417"/>
    <lineage>
        <taxon>Eukaryota</taxon>
        <taxon>Fungi</taxon>
        <taxon>Dikarya</taxon>
        <taxon>Ascomycota</taxon>
        <taxon>Pezizomycotina</taxon>
        <taxon>Sordariomycetes</taxon>
        <taxon>Xylariomycetidae</taxon>
        <taxon>Xylariales</taxon>
        <taxon>Xylariales incertae sedis</taxon>
        <taxon>Monosporascus</taxon>
    </lineage>
</organism>
<protein>
    <recommendedName>
        <fullName evidence="4">Allergen</fullName>
    </recommendedName>
</protein>
<dbReference type="EMBL" id="QJNU01000156">
    <property type="protein sequence ID" value="RYP05784.1"/>
    <property type="molecule type" value="Genomic_DNA"/>
</dbReference>
<proteinExistence type="predicted"/>
<name>A0A4Q4TIK1_9PEZI</name>
<feature type="region of interest" description="Disordered" evidence="1">
    <location>
        <begin position="1"/>
        <end position="22"/>
    </location>
</feature>
<keyword evidence="3" id="KW-1185">Reference proteome</keyword>
<dbReference type="OrthoDB" id="2118965at2759"/>
<reference evidence="2 3" key="1">
    <citation type="submission" date="2018-06" db="EMBL/GenBank/DDBJ databases">
        <title>Complete Genomes of Monosporascus.</title>
        <authorList>
            <person name="Robinson A.J."/>
            <person name="Natvig D.O."/>
        </authorList>
    </citation>
    <scope>NUCLEOTIDE SEQUENCE [LARGE SCALE GENOMIC DNA]</scope>
    <source>
        <strain evidence="2 3">CBS 110550</strain>
    </source>
</reference>
<dbReference type="STRING" id="155417.A0A4Q4TIK1"/>